<dbReference type="KEGG" id="dph:EHF33_14240"/>
<dbReference type="InterPro" id="IPR036621">
    <property type="entry name" value="Anticodon-bd_dom_sf"/>
</dbReference>
<dbReference type="AlphaFoldDB" id="A0A3G8YN83"/>
<dbReference type="SUPFAM" id="SSF52954">
    <property type="entry name" value="Class II aaRS ABD-related"/>
    <property type="match status" value="1"/>
</dbReference>
<gene>
    <name evidence="1" type="ORF">EHF33_14240</name>
</gene>
<accession>A0A3G8YN83</accession>
<dbReference type="GO" id="GO:0006418">
    <property type="term" value="P:tRNA aminoacylation for protein translation"/>
    <property type="evidence" value="ECO:0007669"/>
    <property type="project" value="UniProtKB-ARBA"/>
</dbReference>
<name>A0A3G8YN83_9DEIO</name>
<dbReference type="EMBL" id="CP034184">
    <property type="protein sequence ID" value="AZI44074.1"/>
    <property type="molecule type" value="Genomic_DNA"/>
</dbReference>
<evidence type="ECO:0000313" key="2">
    <source>
        <dbReference type="Proteomes" id="UP000276417"/>
    </source>
</evidence>
<proteinExistence type="predicted"/>
<evidence type="ECO:0000313" key="1">
    <source>
        <dbReference type="EMBL" id="AZI44074.1"/>
    </source>
</evidence>
<protein>
    <submittedName>
        <fullName evidence="1">Uncharacterized protein</fullName>
    </submittedName>
</protein>
<dbReference type="RefSeq" id="WP_124873374.1">
    <property type="nucleotide sequence ID" value="NZ_CP034184.1"/>
</dbReference>
<organism evidence="1 2">
    <name type="scientific">Deinococcus psychrotolerans</name>
    <dbReference type="NCBI Taxonomy" id="2489213"/>
    <lineage>
        <taxon>Bacteria</taxon>
        <taxon>Thermotogati</taxon>
        <taxon>Deinococcota</taxon>
        <taxon>Deinococci</taxon>
        <taxon>Deinococcales</taxon>
        <taxon>Deinococcaceae</taxon>
        <taxon>Deinococcus</taxon>
    </lineage>
</organism>
<dbReference type="OrthoDB" id="9809052at2"/>
<keyword evidence="2" id="KW-1185">Reference proteome</keyword>
<dbReference type="GO" id="GO:0140101">
    <property type="term" value="F:catalytic activity, acting on a tRNA"/>
    <property type="evidence" value="ECO:0007669"/>
    <property type="project" value="UniProtKB-ARBA"/>
</dbReference>
<dbReference type="Proteomes" id="UP000276417">
    <property type="component" value="Chromosome 2"/>
</dbReference>
<dbReference type="Gene3D" id="3.40.50.800">
    <property type="entry name" value="Anticodon-binding domain"/>
    <property type="match status" value="1"/>
</dbReference>
<sequence>MVTPVDVHHAQQMQVAETLYAQLTAAGIEVLLDDHSRTFMPHCPARSLS</sequence>
<reference evidence="1 2" key="1">
    <citation type="submission" date="2018-11" db="EMBL/GenBank/DDBJ databases">
        <title>Deinococcus shelandsis sp. nov., isolated from South Shetland Islands soil of Antarctica.</title>
        <authorList>
            <person name="Tian J."/>
        </authorList>
    </citation>
    <scope>NUCLEOTIDE SEQUENCE [LARGE SCALE GENOMIC DNA]</scope>
    <source>
        <strain evidence="1 2">S14-83T</strain>
    </source>
</reference>